<proteinExistence type="inferred from homology"/>
<dbReference type="InterPro" id="IPR017932">
    <property type="entry name" value="GATase_2_dom"/>
</dbReference>
<evidence type="ECO:0000259" key="8">
    <source>
        <dbReference type="Pfam" id="PF00733"/>
    </source>
</evidence>
<comment type="catalytic activity">
    <reaction evidence="6">
        <text>L-aspartate + L-glutamine + ATP + H2O = L-asparagine + L-glutamate + AMP + diphosphate + H(+)</text>
        <dbReference type="Rhea" id="RHEA:12228"/>
        <dbReference type="ChEBI" id="CHEBI:15377"/>
        <dbReference type="ChEBI" id="CHEBI:15378"/>
        <dbReference type="ChEBI" id="CHEBI:29985"/>
        <dbReference type="ChEBI" id="CHEBI:29991"/>
        <dbReference type="ChEBI" id="CHEBI:30616"/>
        <dbReference type="ChEBI" id="CHEBI:33019"/>
        <dbReference type="ChEBI" id="CHEBI:58048"/>
        <dbReference type="ChEBI" id="CHEBI:58359"/>
        <dbReference type="ChEBI" id="CHEBI:456215"/>
        <dbReference type="EC" id="6.3.5.4"/>
    </reaction>
</comment>
<dbReference type="InterPro" id="IPR014729">
    <property type="entry name" value="Rossmann-like_a/b/a_fold"/>
</dbReference>
<dbReference type="AlphaFoldDB" id="A0A971M462"/>
<dbReference type="EC" id="6.3.5.4" evidence="3"/>
<dbReference type="EMBL" id="JAAYEE010000157">
    <property type="protein sequence ID" value="NLW35682.1"/>
    <property type="molecule type" value="Genomic_DNA"/>
</dbReference>
<dbReference type="InterPro" id="IPR001962">
    <property type="entry name" value="Asn_synthase"/>
</dbReference>
<name>A0A971M462_9BACT</name>
<dbReference type="PANTHER" id="PTHR43284:SF1">
    <property type="entry name" value="ASPARAGINE SYNTHETASE"/>
    <property type="match status" value="1"/>
</dbReference>
<dbReference type="SUPFAM" id="SSF52402">
    <property type="entry name" value="Adenine nucleotide alpha hydrolases-like"/>
    <property type="match status" value="1"/>
</dbReference>
<dbReference type="CDD" id="cd01991">
    <property type="entry name" value="Asn_synthase_B_C"/>
    <property type="match status" value="1"/>
</dbReference>
<dbReference type="Gene3D" id="3.40.50.620">
    <property type="entry name" value="HUPs"/>
    <property type="match status" value="2"/>
</dbReference>
<comment type="caution">
    <text evidence="10">The sequence shown here is derived from an EMBL/GenBank/DDBJ whole genome shotgun (WGS) entry which is preliminary data.</text>
</comment>
<comment type="similarity">
    <text evidence="2">Belongs to the asparagine synthetase family.</text>
</comment>
<dbReference type="PIRSF" id="PIRSF001589">
    <property type="entry name" value="Asn_synthetase_glu-h"/>
    <property type="match status" value="1"/>
</dbReference>
<dbReference type="PANTHER" id="PTHR43284">
    <property type="entry name" value="ASPARAGINE SYNTHETASE (GLUTAMINE-HYDROLYZING)"/>
    <property type="match status" value="1"/>
</dbReference>
<feature type="domain" description="Glutamine amidotransferase type-2" evidence="9">
    <location>
        <begin position="62"/>
        <end position="160"/>
    </location>
</feature>
<evidence type="ECO:0000259" key="9">
    <source>
        <dbReference type="Pfam" id="PF13537"/>
    </source>
</evidence>
<feature type="site" description="Important for beta-aspartyl-AMP intermediate formation" evidence="7">
    <location>
        <position position="364"/>
    </location>
</feature>
<comment type="pathway">
    <text evidence="1">Amino-acid biosynthesis; L-asparagine biosynthesis; L-asparagine from L-aspartate (L-Gln route): step 1/1.</text>
</comment>
<dbReference type="Proteomes" id="UP000777265">
    <property type="component" value="Unassembled WGS sequence"/>
</dbReference>
<dbReference type="GO" id="GO:0005524">
    <property type="term" value="F:ATP binding"/>
    <property type="evidence" value="ECO:0007669"/>
    <property type="project" value="UniProtKB-KW"/>
</dbReference>
<keyword evidence="4" id="KW-0547">Nucleotide-binding</keyword>
<sequence length="659" mass="74187">MSVPRLEIAYIGRLGLGRGESTIERGNAVSASAGGKTVRDRDFFLSFKGFDNTGHAAGSSFHEDQSATSLFWGEIYNASELLGMLDYRGLNQSPVSPSKVCCMLYKRFGHDFAKRINGMFSIVLWDKDAQTLFLITDRFGSPRPIYYSTGDKLAFSNKLIMLAKNGANKTEVCADALALFFKYGYIPAPMTAFEGIEKLNHGEMIICRQGRITKKRYHDFEVPEDVQSASSTMDALVESYLALLERSIHVKVNVNKDERVGCFLSGGLDSGACVALASKVKGGEIRAFGLGFEDISIDERPYARIVADEFGVPFYDYVFTGQEIEDLPRIIWAFEEPFQENGLFLTYGGFKSAHGRVDVVLAGDGNDQLYGTGGFAGARPVAVGYLLGKLRLHKCLEAISTLFRFEPFYKDSWLNKLKVMTDRCIDFNNWFFWGFDIYELQRLFKTPLTQERLKPFTGSIVSHGLDLPNYYKTATIMQDIEHYACQNVLVKSFRLAEMFGVTVREAYLDNMVVDFLGSLGLHAKRRGTLLDYLLARTKSKYLHRIAFTDILPSGILNKPKQGGFVPTSMMLSDRAKRRACFSYVERSGLVRDLLDIHYVKRLCLELDELFGKPITWQAHRDARANRFLYLLTAALWHDLVIERHGDGAPVEMLGDVVRG</sequence>
<dbReference type="InterPro" id="IPR006426">
    <property type="entry name" value="Asn_synth_AEB"/>
</dbReference>
<evidence type="ECO:0000256" key="6">
    <source>
        <dbReference type="ARBA" id="ARBA00048741"/>
    </source>
</evidence>
<dbReference type="SUPFAM" id="SSF56235">
    <property type="entry name" value="N-terminal nucleophile aminohydrolases (Ntn hydrolases)"/>
    <property type="match status" value="1"/>
</dbReference>
<evidence type="ECO:0000256" key="5">
    <source>
        <dbReference type="ARBA" id="ARBA00022840"/>
    </source>
</evidence>
<organism evidence="10 11">
    <name type="scientific">Syntrophorhabdus aromaticivorans</name>
    <dbReference type="NCBI Taxonomy" id="328301"/>
    <lineage>
        <taxon>Bacteria</taxon>
        <taxon>Pseudomonadati</taxon>
        <taxon>Thermodesulfobacteriota</taxon>
        <taxon>Syntrophorhabdia</taxon>
        <taxon>Syntrophorhabdales</taxon>
        <taxon>Syntrophorhabdaceae</taxon>
        <taxon>Syntrophorhabdus</taxon>
    </lineage>
</organism>
<dbReference type="GO" id="GO:0005829">
    <property type="term" value="C:cytosol"/>
    <property type="evidence" value="ECO:0007669"/>
    <property type="project" value="TreeGrafter"/>
</dbReference>
<dbReference type="Pfam" id="PF00733">
    <property type="entry name" value="Asn_synthase"/>
    <property type="match status" value="1"/>
</dbReference>
<dbReference type="GO" id="GO:0006529">
    <property type="term" value="P:asparagine biosynthetic process"/>
    <property type="evidence" value="ECO:0007669"/>
    <property type="project" value="InterPro"/>
</dbReference>
<evidence type="ECO:0000256" key="3">
    <source>
        <dbReference type="ARBA" id="ARBA00012737"/>
    </source>
</evidence>
<evidence type="ECO:0000313" key="11">
    <source>
        <dbReference type="Proteomes" id="UP000777265"/>
    </source>
</evidence>
<evidence type="ECO:0000256" key="4">
    <source>
        <dbReference type="ARBA" id="ARBA00022741"/>
    </source>
</evidence>
<evidence type="ECO:0000256" key="2">
    <source>
        <dbReference type="ARBA" id="ARBA00005752"/>
    </source>
</evidence>
<dbReference type="Pfam" id="PF13537">
    <property type="entry name" value="GATase_7"/>
    <property type="match status" value="1"/>
</dbReference>
<evidence type="ECO:0000313" key="10">
    <source>
        <dbReference type="EMBL" id="NLW35682.1"/>
    </source>
</evidence>
<accession>A0A971M462</accession>
<evidence type="ECO:0000256" key="1">
    <source>
        <dbReference type="ARBA" id="ARBA00005187"/>
    </source>
</evidence>
<dbReference type="GO" id="GO:0004066">
    <property type="term" value="F:asparagine synthase (glutamine-hydrolyzing) activity"/>
    <property type="evidence" value="ECO:0007669"/>
    <property type="project" value="UniProtKB-EC"/>
</dbReference>
<dbReference type="InterPro" id="IPR051786">
    <property type="entry name" value="ASN_synthetase/amidase"/>
</dbReference>
<protein>
    <recommendedName>
        <fullName evidence="3">asparagine synthase (glutamine-hydrolyzing)</fullName>
        <ecNumber evidence="3">6.3.5.4</ecNumber>
    </recommendedName>
</protein>
<keyword evidence="5" id="KW-0067">ATP-binding</keyword>
<dbReference type="InterPro" id="IPR029055">
    <property type="entry name" value="Ntn_hydrolases_N"/>
</dbReference>
<dbReference type="Gene3D" id="3.60.20.10">
    <property type="entry name" value="Glutamine Phosphoribosylpyrophosphate, subunit 1, domain 1"/>
    <property type="match status" value="1"/>
</dbReference>
<gene>
    <name evidence="10" type="ORF">GXY80_09415</name>
</gene>
<evidence type="ECO:0000256" key="7">
    <source>
        <dbReference type="PIRSR" id="PIRSR001589-3"/>
    </source>
</evidence>
<reference evidence="10" key="2">
    <citation type="submission" date="2020-01" db="EMBL/GenBank/DDBJ databases">
        <authorList>
            <person name="Campanaro S."/>
        </authorList>
    </citation>
    <scope>NUCLEOTIDE SEQUENCE</scope>
    <source>
        <strain evidence="10">AS06rmzACSIP_7</strain>
    </source>
</reference>
<feature type="domain" description="Asparagine synthetase" evidence="8">
    <location>
        <begin position="250"/>
        <end position="637"/>
    </location>
</feature>
<reference evidence="10" key="1">
    <citation type="journal article" date="2020" name="Biotechnol. Biofuels">
        <title>New insights from the biogas microbiome by comprehensive genome-resolved metagenomics of nearly 1600 species originating from multiple anaerobic digesters.</title>
        <authorList>
            <person name="Campanaro S."/>
            <person name="Treu L."/>
            <person name="Rodriguez-R L.M."/>
            <person name="Kovalovszki A."/>
            <person name="Ziels R.M."/>
            <person name="Maus I."/>
            <person name="Zhu X."/>
            <person name="Kougias P.G."/>
            <person name="Basile A."/>
            <person name="Luo G."/>
            <person name="Schluter A."/>
            <person name="Konstantinidis K.T."/>
            <person name="Angelidaki I."/>
        </authorList>
    </citation>
    <scope>NUCLEOTIDE SEQUENCE</scope>
    <source>
        <strain evidence="10">AS06rmzACSIP_7</strain>
    </source>
</reference>